<dbReference type="SUPFAM" id="SSF101307">
    <property type="entry name" value="YutG-like"/>
    <property type="match status" value="1"/>
</dbReference>
<dbReference type="Pfam" id="PF04608">
    <property type="entry name" value="PgpA"/>
    <property type="match status" value="1"/>
</dbReference>
<protein>
    <submittedName>
        <fullName evidence="3">Phosphatidylglycerophosphatase</fullName>
    </submittedName>
</protein>
<accession>A0A139SID8</accession>
<dbReference type="PANTHER" id="PTHR36305:SF1">
    <property type="entry name" value="PHOSPHATIDYLGLYCEROPHOSPHATASE A"/>
    <property type="match status" value="1"/>
</dbReference>
<feature type="transmembrane region" description="Helical" evidence="1">
    <location>
        <begin position="88"/>
        <end position="107"/>
    </location>
</feature>
<dbReference type="OrthoDB" id="9804091at2"/>
<dbReference type="Proteomes" id="UP000071392">
    <property type="component" value="Unassembled WGS sequence"/>
</dbReference>
<dbReference type="GO" id="GO:0008962">
    <property type="term" value="F:phosphatidylglycerophosphatase activity"/>
    <property type="evidence" value="ECO:0007669"/>
    <property type="project" value="InterPro"/>
</dbReference>
<evidence type="ECO:0000313" key="3">
    <source>
        <dbReference type="EMBL" id="KXU34291.1"/>
    </source>
</evidence>
<keyword evidence="4" id="KW-1185">Reference proteome</keyword>
<evidence type="ECO:0000259" key="2">
    <source>
        <dbReference type="Pfam" id="PF04608"/>
    </source>
</evidence>
<dbReference type="RefSeq" id="WP_068712979.1">
    <property type="nucleotide sequence ID" value="NZ_LSZP01000059.1"/>
</dbReference>
<sequence>MSLKQPVWPRFLSTAAVLNCATLGPLGRRLPAPGTWGSLAGLLYFTVFFAGRYGVVGTFLLSAIGVYVAIGVCGEAEFRLGRRDPGEVILDEFVVMPLCFLGWPMLAHNVPNWMVFLAGFALFRLFDIIKPFGIKRLQSLPGGWGVVLDDVAAALATCATLHGLVALATGLGWLD</sequence>
<gene>
    <name evidence="3" type="ORF">AXK12_07365</name>
</gene>
<keyword evidence="1" id="KW-0472">Membrane</keyword>
<keyword evidence="1" id="KW-1133">Transmembrane helix</keyword>
<evidence type="ECO:0000313" key="4">
    <source>
        <dbReference type="Proteomes" id="UP000071392"/>
    </source>
</evidence>
<dbReference type="InterPro" id="IPR007686">
    <property type="entry name" value="YutG/PgpA"/>
</dbReference>
<dbReference type="PIRSF" id="PIRSF006162">
    <property type="entry name" value="PgpA"/>
    <property type="match status" value="1"/>
</dbReference>
<dbReference type="PANTHER" id="PTHR36305">
    <property type="entry name" value="PHOSPHATIDYLGLYCEROPHOSPHATASE A"/>
    <property type="match status" value="1"/>
</dbReference>
<reference evidence="3 4" key="1">
    <citation type="submission" date="2016-02" db="EMBL/GenBank/DDBJ databases">
        <authorList>
            <person name="Wen L."/>
            <person name="He K."/>
            <person name="Yang H."/>
        </authorList>
    </citation>
    <scope>NUCLEOTIDE SEQUENCE [LARGE SCALE GENOMIC DNA]</scope>
    <source>
        <strain evidence="3 4">CV41</strain>
    </source>
</reference>
<proteinExistence type="predicted"/>
<evidence type="ECO:0000256" key="1">
    <source>
        <dbReference type="SAM" id="Phobius"/>
    </source>
</evidence>
<comment type="caution">
    <text evidence="3">The sequence shown here is derived from an EMBL/GenBank/DDBJ whole genome shotgun (WGS) entry which is preliminary data.</text>
</comment>
<dbReference type="CDD" id="cd06971">
    <property type="entry name" value="PgpA"/>
    <property type="match status" value="1"/>
</dbReference>
<feature type="transmembrane region" description="Helical" evidence="1">
    <location>
        <begin position="53"/>
        <end position="76"/>
    </location>
</feature>
<feature type="domain" description="YutG/PgpA" evidence="2">
    <location>
        <begin position="20"/>
        <end position="164"/>
    </location>
</feature>
<keyword evidence="1" id="KW-0812">Transmembrane</keyword>
<dbReference type="InterPro" id="IPR036681">
    <property type="entry name" value="PgpA-like_sf"/>
</dbReference>
<dbReference type="GO" id="GO:0006629">
    <property type="term" value="P:lipid metabolic process"/>
    <property type="evidence" value="ECO:0007669"/>
    <property type="project" value="InterPro"/>
</dbReference>
<dbReference type="AlphaFoldDB" id="A0A139SID8"/>
<organism evidence="3 4">
    <name type="scientific">Cephaloticoccus capnophilus</name>
    <dbReference type="NCBI Taxonomy" id="1548208"/>
    <lineage>
        <taxon>Bacteria</taxon>
        <taxon>Pseudomonadati</taxon>
        <taxon>Verrucomicrobiota</taxon>
        <taxon>Opitutia</taxon>
        <taxon>Opitutales</taxon>
        <taxon>Opitutaceae</taxon>
        <taxon>Cephaloticoccus</taxon>
    </lineage>
</organism>
<dbReference type="EMBL" id="LSZP01000059">
    <property type="protein sequence ID" value="KXU34291.1"/>
    <property type="molecule type" value="Genomic_DNA"/>
</dbReference>
<feature type="transmembrane region" description="Helical" evidence="1">
    <location>
        <begin position="151"/>
        <end position="174"/>
    </location>
</feature>
<dbReference type="InterPro" id="IPR026037">
    <property type="entry name" value="PgpA"/>
</dbReference>
<dbReference type="STRING" id="1548208.AXK12_07365"/>
<name>A0A139SID8_9BACT</name>